<dbReference type="PROSITE" id="PS51192">
    <property type="entry name" value="HELICASE_ATP_BIND_1"/>
    <property type="match status" value="1"/>
</dbReference>
<dbReference type="SUPFAM" id="SSF52540">
    <property type="entry name" value="P-loop containing nucleoside triphosphate hydrolases"/>
    <property type="match status" value="1"/>
</dbReference>
<dbReference type="InterPro" id="IPR011545">
    <property type="entry name" value="DEAD/DEAH_box_helicase_dom"/>
</dbReference>
<dbReference type="InterPro" id="IPR027417">
    <property type="entry name" value="P-loop_NTPase"/>
</dbReference>
<dbReference type="AlphaFoldDB" id="A0A7R7DPV8"/>
<evidence type="ECO:0000259" key="5">
    <source>
        <dbReference type="PROSITE" id="PS51192"/>
    </source>
</evidence>
<dbReference type="Gene3D" id="3.40.50.300">
    <property type="entry name" value="P-loop containing nucleotide triphosphate hydrolases"/>
    <property type="match status" value="2"/>
</dbReference>
<keyword evidence="8" id="KW-1185">Reference proteome</keyword>
<dbReference type="InterPro" id="IPR050699">
    <property type="entry name" value="RNA-DNA_Helicase"/>
</dbReference>
<evidence type="ECO:0000256" key="2">
    <source>
        <dbReference type="ARBA" id="ARBA00022801"/>
    </source>
</evidence>
<organism evidence="7 8">
    <name type="scientific">Actinocatenispora thailandica</name>
    <dbReference type="NCBI Taxonomy" id="227318"/>
    <lineage>
        <taxon>Bacteria</taxon>
        <taxon>Bacillati</taxon>
        <taxon>Actinomycetota</taxon>
        <taxon>Actinomycetes</taxon>
        <taxon>Micromonosporales</taxon>
        <taxon>Micromonosporaceae</taxon>
        <taxon>Actinocatenispora</taxon>
    </lineage>
</organism>
<dbReference type="InterPro" id="IPR058621">
    <property type="entry name" value="SH3_HelY"/>
</dbReference>
<dbReference type="GO" id="GO:0016787">
    <property type="term" value="F:hydrolase activity"/>
    <property type="evidence" value="ECO:0007669"/>
    <property type="project" value="UniProtKB-KW"/>
</dbReference>
<keyword evidence="3 7" id="KW-0347">Helicase</keyword>
<dbReference type="EMBL" id="AP023355">
    <property type="protein sequence ID" value="BCJ35594.1"/>
    <property type="molecule type" value="Genomic_DNA"/>
</dbReference>
<name>A0A7R7DPV8_9ACTN</name>
<evidence type="ECO:0000256" key="4">
    <source>
        <dbReference type="ARBA" id="ARBA00022840"/>
    </source>
</evidence>
<proteinExistence type="predicted"/>
<dbReference type="PANTHER" id="PTHR12131">
    <property type="entry name" value="ATP-DEPENDENT RNA AND DNA HELICASE"/>
    <property type="match status" value="1"/>
</dbReference>
<dbReference type="InterPro" id="IPR014001">
    <property type="entry name" value="Helicase_ATP-bd"/>
</dbReference>
<evidence type="ECO:0000256" key="1">
    <source>
        <dbReference type="ARBA" id="ARBA00022741"/>
    </source>
</evidence>
<dbReference type="PROSITE" id="PS51194">
    <property type="entry name" value="HELICASE_CTER"/>
    <property type="match status" value="1"/>
</dbReference>
<dbReference type="GO" id="GO:0070478">
    <property type="term" value="P:nuclear-transcribed mRNA catabolic process, 3'-5' exonucleolytic nonsense-mediated decay"/>
    <property type="evidence" value="ECO:0007669"/>
    <property type="project" value="TreeGrafter"/>
</dbReference>
<dbReference type="CDD" id="cd18795">
    <property type="entry name" value="SF2_C_Ski2"/>
    <property type="match status" value="1"/>
</dbReference>
<dbReference type="GO" id="GO:0004386">
    <property type="term" value="F:helicase activity"/>
    <property type="evidence" value="ECO:0007669"/>
    <property type="project" value="UniProtKB-KW"/>
</dbReference>
<dbReference type="SMART" id="SM01142">
    <property type="entry name" value="DSHCT"/>
    <property type="match status" value="1"/>
</dbReference>
<dbReference type="RefSeq" id="WP_203962096.1">
    <property type="nucleotide sequence ID" value="NZ_AP023355.1"/>
</dbReference>
<evidence type="ECO:0000313" key="7">
    <source>
        <dbReference type="EMBL" id="BCJ35594.1"/>
    </source>
</evidence>
<reference evidence="7 8" key="1">
    <citation type="submission" date="2020-08" db="EMBL/GenBank/DDBJ databases">
        <title>Whole genome shotgun sequence of Actinocatenispora thailandica NBRC 105041.</title>
        <authorList>
            <person name="Komaki H."/>
            <person name="Tamura T."/>
        </authorList>
    </citation>
    <scope>NUCLEOTIDE SEQUENCE [LARGE SCALE GENOMIC DNA]</scope>
    <source>
        <strain evidence="7 8">NBRC 105041</strain>
    </source>
</reference>
<dbReference type="GO" id="GO:0005524">
    <property type="term" value="F:ATP binding"/>
    <property type="evidence" value="ECO:0007669"/>
    <property type="project" value="UniProtKB-KW"/>
</dbReference>
<dbReference type="InterPro" id="IPR012961">
    <property type="entry name" value="Ski2/MTR4_C"/>
</dbReference>
<dbReference type="SMART" id="SM00487">
    <property type="entry name" value="DEXDc"/>
    <property type="match status" value="1"/>
</dbReference>
<dbReference type="Pfam" id="PF00271">
    <property type="entry name" value="Helicase_C"/>
    <property type="match status" value="1"/>
</dbReference>
<feature type="domain" description="Helicase ATP-binding" evidence="5">
    <location>
        <begin position="29"/>
        <end position="187"/>
    </location>
</feature>
<dbReference type="Gene3D" id="1.10.3380.30">
    <property type="match status" value="1"/>
</dbReference>
<dbReference type="InterPro" id="IPR001650">
    <property type="entry name" value="Helicase_C-like"/>
</dbReference>
<dbReference type="KEGG" id="atl:Athai_30970"/>
<accession>A0A7R7DPV8</accession>
<dbReference type="GO" id="GO:0055087">
    <property type="term" value="C:Ski complex"/>
    <property type="evidence" value="ECO:0007669"/>
    <property type="project" value="TreeGrafter"/>
</dbReference>
<dbReference type="Proteomes" id="UP000611640">
    <property type="component" value="Chromosome"/>
</dbReference>
<sequence>MSTSPGRPAFADFAADLGFEPDDFQVEACAAVEDGSGVLVCAPTGAGKTVVGEFAVFLALRLGRKAFYTTPIKALSNQKYNDLAARHGSANVGLLTGDNAINPDAPVIVMTTEVLRNMLYAGSSTLDGLGYVVMDEVHYLADRFRGAVWEEVIIHLPASVMLVSLSATVSNAEEFADWLVTVRGRTEVVVSEHRPVPLWQHMLVGRRMFDLFHDQAAARKHEVHPELLRNTREQLRRLEWGGGRRGRPRRWQPPARPDVIDRLDGAGLLPAILFVFSRAGCDAAVTQCLRAGLRLTTPAERAEIRTLVEKRTAALAGEDLTVLGYWEFLEGLERGLAAHHAGMLPTFKEIVEELFVRGLVKAVFATETLALGINMPARCVVLERLVKYNGEAHVDITPGEYTQLTGRAGRRGIDIEGHAVVLWSPDTDPRHVAGLASTRTYPLRSSFRPSYNMAVNSIEMLGFERSREVLSRSFAQFQADRSVVGLAHQVQRNEENARRLAERMHCELGDFAGYFALRTAITERERSLGRRSSANRRAQAAQALAMLRVGDIVRIPRGRRAGLAVVLDPGDSARDDPRPLVLTEDRWAGRLPGAELGDATALGRIRVPRHFNHRSPQARRDLAVALSRAEVAAGDDTRRARRGRSAAADDERLVELRRELRAHPCHRCPDREDHARWAQRYARLEQETAALQDKVTGRTGSLVRTFDDVCAMLAERGYLAGSAGGYSVTDAGRTLARIWSETDLLVAECLRREVWAGLSAPELAAAASILVYEARRESEDRVAVPHGNAEAAVEASLALFGELFAAEQRYGLRLTREPDLGFAWPMYRWARGEPLAKVLASASGVDGEMPAGDFVRWCRQVIDLLEQIAVPADDPLRRTCRQAVDALRRGVVAYTSIG</sequence>
<keyword evidence="4" id="KW-0067">ATP-binding</keyword>
<dbReference type="Pfam" id="PF00270">
    <property type="entry name" value="DEAD"/>
    <property type="match status" value="1"/>
</dbReference>
<keyword evidence="2" id="KW-0378">Hydrolase</keyword>
<dbReference type="GO" id="GO:0003676">
    <property type="term" value="F:nucleic acid binding"/>
    <property type="evidence" value="ECO:0007669"/>
    <property type="project" value="InterPro"/>
</dbReference>
<dbReference type="Pfam" id="PF26090">
    <property type="entry name" value="SH3_HelY"/>
    <property type="match status" value="1"/>
</dbReference>
<gene>
    <name evidence="7" type="primary">helY</name>
    <name evidence="7" type="ORF">Athai_30970</name>
</gene>
<feature type="domain" description="Helicase C-terminal" evidence="6">
    <location>
        <begin position="255"/>
        <end position="459"/>
    </location>
</feature>
<keyword evidence="1" id="KW-0547">Nucleotide-binding</keyword>
<evidence type="ECO:0000256" key="3">
    <source>
        <dbReference type="ARBA" id="ARBA00022806"/>
    </source>
</evidence>
<dbReference type="SMART" id="SM00490">
    <property type="entry name" value="HELICc"/>
    <property type="match status" value="1"/>
</dbReference>
<evidence type="ECO:0000313" key="8">
    <source>
        <dbReference type="Proteomes" id="UP000611640"/>
    </source>
</evidence>
<dbReference type="Pfam" id="PF08148">
    <property type="entry name" value="DSHCT"/>
    <property type="match status" value="1"/>
</dbReference>
<protein>
    <submittedName>
        <fullName evidence="7">ATP-dependent RNA helicase</fullName>
    </submittedName>
</protein>
<dbReference type="PANTHER" id="PTHR12131:SF1">
    <property type="entry name" value="ATP-DEPENDENT RNA HELICASE SUPV3L1, MITOCHONDRIAL-RELATED"/>
    <property type="match status" value="1"/>
</dbReference>
<evidence type="ECO:0000259" key="6">
    <source>
        <dbReference type="PROSITE" id="PS51194"/>
    </source>
</evidence>